<dbReference type="PATRIC" id="fig|1240678.4.peg.3829"/>
<sequence length="111" mass="12250">MTIIDDLTAAPAAGGYAALADGTVIDLRHQQMDATGIPWEWTGQRDTTGQPLMRSWRRDLRGHFLPTISTLTAVPLQDLHDWHGPLHQMPARPTFTRPIRPTPADVFGGIS</sequence>
<dbReference type="RefSeq" id="WP_030064901.1">
    <property type="nucleotide sequence ID" value="NZ_JRKI01000026.1"/>
</dbReference>
<comment type="caution">
    <text evidence="1">The sequence shown here is derived from an EMBL/GenBank/DDBJ whole genome shotgun (WGS) entry which is preliminary data.</text>
</comment>
<dbReference type="EMBL" id="JRKI01000026">
    <property type="protein sequence ID" value="KIZ16902.1"/>
    <property type="molecule type" value="Genomic_DNA"/>
</dbReference>
<reference evidence="1 2" key="1">
    <citation type="submission" date="2014-09" db="EMBL/GenBank/DDBJ databases">
        <title>Draft genome sequence of Streptomyces natalensis ATCC 27448, producer of the antifungal pimaricin.</title>
        <authorList>
            <person name="Mendes M.V."/>
            <person name="Beites T."/>
            <person name="Pires S."/>
            <person name="Santos C.L."/>
            <person name="Moradas-Ferreira P."/>
        </authorList>
    </citation>
    <scope>NUCLEOTIDE SEQUENCE [LARGE SCALE GENOMIC DNA]</scope>
    <source>
        <strain evidence="1 2">ATCC 27448</strain>
    </source>
</reference>
<dbReference type="NCBIfam" id="NF038082">
    <property type="entry name" value="phiSA1p31"/>
    <property type="match status" value="1"/>
</dbReference>
<organism evidence="1 2">
    <name type="scientific">Streptomyces natalensis ATCC 27448</name>
    <dbReference type="NCBI Taxonomy" id="1240678"/>
    <lineage>
        <taxon>Bacteria</taxon>
        <taxon>Bacillati</taxon>
        <taxon>Actinomycetota</taxon>
        <taxon>Actinomycetes</taxon>
        <taxon>Kitasatosporales</taxon>
        <taxon>Streptomycetaceae</taxon>
        <taxon>Streptomyces</taxon>
    </lineage>
</organism>
<dbReference type="Proteomes" id="UP000032458">
    <property type="component" value="Unassembled WGS sequence"/>
</dbReference>
<evidence type="ECO:0000313" key="2">
    <source>
        <dbReference type="Proteomes" id="UP000032458"/>
    </source>
</evidence>
<protein>
    <submittedName>
        <fullName evidence="1">Uncharacterized protein</fullName>
    </submittedName>
</protein>
<name>A0A0D7CN98_9ACTN</name>
<accession>A0A0D7CN98</accession>
<gene>
    <name evidence="1" type="ORF">SNA_18190</name>
</gene>
<keyword evidence="2" id="KW-1185">Reference proteome</keyword>
<proteinExistence type="predicted"/>
<dbReference type="AlphaFoldDB" id="A0A0D7CN98"/>
<evidence type="ECO:0000313" key="1">
    <source>
        <dbReference type="EMBL" id="KIZ16902.1"/>
    </source>
</evidence>